<dbReference type="InterPro" id="IPR050498">
    <property type="entry name" value="Ycf3"/>
</dbReference>
<dbReference type="SMART" id="SM00028">
    <property type="entry name" value="TPR"/>
    <property type="match status" value="6"/>
</dbReference>
<evidence type="ECO:0000256" key="4">
    <source>
        <dbReference type="SAM" id="MobiDB-lite"/>
    </source>
</evidence>
<evidence type="ECO:0000256" key="3">
    <source>
        <dbReference type="PROSITE-ProRule" id="PRU00339"/>
    </source>
</evidence>
<feature type="region of interest" description="Disordered" evidence="4">
    <location>
        <begin position="1622"/>
        <end position="1646"/>
    </location>
</feature>
<protein>
    <submittedName>
        <fullName evidence="6">Tetratricopeptide repeat protein</fullName>
    </submittedName>
</protein>
<keyword evidence="1" id="KW-0677">Repeat</keyword>
<keyword evidence="5" id="KW-0472">Membrane</keyword>
<proteinExistence type="predicted"/>
<feature type="transmembrane region" description="Helical" evidence="5">
    <location>
        <begin position="67"/>
        <end position="88"/>
    </location>
</feature>
<feature type="compositionally biased region" description="Polar residues" evidence="4">
    <location>
        <begin position="1"/>
        <end position="15"/>
    </location>
</feature>
<dbReference type="InterPro" id="IPR011990">
    <property type="entry name" value="TPR-like_helical_dom_sf"/>
</dbReference>
<feature type="repeat" description="TPR" evidence="3">
    <location>
        <begin position="563"/>
        <end position="596"/>
    </location>
</feature>
<evidence type="ECO:0000313" key="6">
    <source>
        <dbReference type="EMBL" id="QEG42470.1"/>
    </source>
</evidence>
<dbReference type="PANTHER" id="PTHR44858:SF1">
    <property type="entry name" value="UDP-N-ACETYLGLUCOSAMINE--PEPTIDE N-ACETYLGLUCOSAMINYLTRANSFERASE SPINDLY-RELATED"/>
    <property type="match status" value="1"/>
</dbReference>
<sequence>MASSLNLDKTDMANTNPPPPQADDAPSDEAARLAAAAAKPSARSTGSATSEQIRQTRRLRWEWNGRLVVVTIVVTLILSLLATGSYLYNSRRTASTFLQRAEQAADAENYSEQAKWLRRYSLLKPDDLDAIVNAAIAADEAADRTALPQRSAAINNARKQLSNAIGRLSAEEDHARETDLRIRLIERLLQLGSYWCREAERQVVLLDAEPDDPRATKWLAQALTGQVNADAYTQRQMPLVDQQETDYWNWLAGQPVGAVLALAVERNEKDLDLLASFLNLLKTHPEHCQSGDNLAELAQSLEETKQELASAVAKIRDNQDGRSQLLVYELDIFLGREHDARAGLLDAAQHATNRLASLDSQVPGDQVSAKALDQFPESTWDYFLVLEAAKVAALPDSDADRVQAAMWLEQLTSLQLEAVPPAAAENAFLTAGTLQEQLGHTDQAIEIWERGLKQVNANSLQLLWRLSSVYAQRESDPQAAEAVKRFEQAIDVVKTHWLRTTADEASRAERVALGRELDVAAWRLSVLKAIMNIHQGQQTAAISGLTRALSSSTDLAVDPNERIRIATALAELCKAEGLWDQAAEAYDRAVEISPGDLALRAASANAWTRSGNRLQAMEQWRIAGNSDSWILQLQSANALFEYQLRLPVNQRDFSGTRAAIDRLQRKLPTPAEISDENVRREVTFARTRLQVLELSVPPPGVSAEEHMRSATMADRVAELAAEHPDNETIQAFAAERLAAAGKVGLSQQALARVKTIVGPSATLTILQARLAAQQDGPLAASQILLKQAEQDDARTGEVLRLAAAYAMKANDAELAYQALNQIPEDQWTVTMLYTIANVAMSLPSNSDLLSDAGKRLTPSELSLRWEQQLKQREGDSGAYWRYLKATRLINRLYGESKTFADDDPAIEQARILVRDILSLRPRWGEAISLEGWLSALKGQPEKAVQQLRRGIAAGDARLQTRQRLMEQLYLLERYAEVEQEISAAAMSTEVAIDKYAATRIGLMQLQGDYDRSLAVAESAVEQRPEDFVSHLVLAITASQAATKATDKPNREKLISRAHAAIDRADELADENESRIFAARLQIEMAHGDEQSVRAEIAKIKASDLDPFLKLALESRALILLKDYEAALPLLKQADQQKPSQRTRFALAELYRQMQRHNDEVKLLRKAHAKQPDNEGVRNDLARALVARDGKDVDWDELANLLSSAQGVTANNRFLYAMLLGSRGTVQQQTEAAGILRELIEEQNQSSDDARRFLAALLRKRLDALSPEPKAADADAESPWDKTFAEIQSLFEELTLRSAPALVDLYRYADLLLELDEPERLSPVGSLLDSLKKHFPGTLPALDVDLRYAIANDNRDSVPERVRNWNAAALKSDTMDEANAATVAGSTLLNLGFFDTAVPWLERAYRDNVAVLPNYIRALNRTGQSEKSVGICITHFEQHQDATSATLLVESVLNVGPDSFTPQVQMLILQAMERFGEHAPLLEGVATLNLQQNDLKGAIPLYEKAHKLAPDRVRTLNNLAMAYSEMPGQASKGIKLIDRAIKLQGDDPELFDTKGVVLLKANKPAQAQAAFQSALDQSAQPHYQFHLIVALLAQKQDKLAQEQWQKLDLNKLDPVRLTQAEREQLKSMKSRFGEHPTVAEKTPEAPQ</sequence>
<evidence type="ECO:0000256" key="1">
    <source>
        <dbReference type="ARBA" id="ARBA00022737"/>
    </source>
</evidence>
<organism evidence="6 7">
    <name type="scientific">Roseimaritima ulvae</name>
    <dbReference type="NCBI Taxonomy" id="980254"/>
    <lineage>
        <taxon>Bacteria</taxon>
        <taxon>Pseudomonadati</taxon>
        <taxon>Planctomycetota</taxon>
        <taxon>Planctomycetia</taxon>
        <taxon>Pirellulales</taxon>
        <taxon>Pirellulaceae</taxon>
        <taxon>Roseimaritima</taxon>
    </lineage>
</organism>
<dbReference type="InterPro" id="IPR019734">
    <property type="entry name" value="TPR_rpt"/>
</dbReference>
<reference evidence="6 7" key="1">
    <citation type="submission" date="2019-08" db="EMBL/GenBank/DDBJ databases">
        <title>Deep-cultivation of Planctomycetes and their phenomic and genomic characterization uncovers novel biology.</title>
        <authorList>
            <person name="Wiegand S."/>
            <person name="Jogler M."/>
            <person name="Boedeker C."/>
            <person name="Pinto D."/>
            <person name="Vollmers J."/>
            <person name="Rivas-Marin E."/>
            <person name="Kohn T."/>
            <person name="Peeters S.H."/>
            <person name="Heuer A."/>
            <person name="Rast P."/>
            <person name="Oberbeckmann S."/>
            <person name="Bunk B."/>
            <person name="Jeske O."/>
            <person name="Meyerdierks A."/>
            <person name="Storesund J.E."/>
            <person name="Kallscheuer N."/>
            <person name="Luecker S."/>
            <person name="Lage O.M."/>
            <person name="Pohl T."/>
            <person name="Merkel B.J."/>
            <person name="Hornburger P."/>
            <person name="Mueller R.-W."/>
            <person name="Bruemmer F."/>
            <person name="Labrenz M."/>
            <person name="Spormann A.M."/>
            <person name="Op den Camp H."/>
            <person name="Overmann J."/>
            <person name="Amann R."/>
            <person name="Jetten M.S.M."/>
            <person name="Mascher T."/>
            <person name="Medema M.H."/>
            <person name="Devos D.P."/>
            <person name="Kaster A.-K."/>
            <person name="Ovreas L."/>
            <person name="Rohde M."/>
            <person name="Galperin M.Y."/>
            <person name="Jogler C."/>
        </authorList>
    </citation>
    <scope>NUCLEOTIDE SEQUENCE [LARGE SCALE GENOMIC DNA]</scope>
    <source>
        <strain evidence="6 7">UC8</strain>
    </source>
</reference>
<name>A0A5B9QXD5_9BACT</name>
<keyword evidence="5" id="KW-1133">Transmembrane helix</keyword>
<dbReference type="PROSITE" id="PS50005">
    <property type="entry name" value="TPR"/>
    <property type="match status" value="2"/>
</dbReference>
<dbReference type="Proteomes" id="UP000325286">
    <property type="component" value="Chromosome"/>
</dbReference>
<keyword evidence="2 3" id="KW-0802">TPR repeat</keyword>
<gene>
    <name evidence="6" type="ORF">UC8_45090</name>
</gene>
<feature type="compositionally biased region" description="Polar residues" evidence="4">
    <location>
        <begin position="44"/>
        <end position="53"/>
    </location>
</feature>
<evidence type="ECO:0000256" key="2">
    <source>
        <dbReference type="ARBA" id="ARBA00022803"/>
    </source>
</evidence>
<accession>A0A5B9QXD5</accession>
<dbReference type="PANTHER" id="PTHR44858">
    <property type="entry name" value="TETRATRICOPEPTIDE REPEAT PROTEIN 6"/>
    <property type="match status" value="1"/>
</dbReference>
<feature type="region of interest" description="Disordered" evidence="4">
    <location>
        <begin position="1"/>
        <end position="54"/>
    </location>
</feature>
<evidence type="ECO:0000256" key="5">
    <source>
        <dbReference type="SAM" id="Phobius"/>
    </source>
</evidence>
<dbReference type="Gene3D" id="1.25.40.10">
    <property type="entry name" value="Tetratricopeptide repeat domain"/>
    <property type="match status" value="4"/>
</dbReference>
<dbReference type="SUPFAM" id="SSF48452">
    <property type="entry name" value="TPR-like"/>
    <property type="match status" value="3"/>
</dbReference>
<dbReference type="Pfam" id="PF14559">
    <property type="entry name" value="TPR_19"/>
    <property type="match status" value="1"/>
</dbReference>
<evidence type="ECO:0000313" key="7">
    <source>
        <dbReference type="Proteomes" id="UP000325286"/>
    </source>
</evidence>
<dbReference type="EMBL" id="CP042914">
    <property type="protein sequence ID" value="QEG42470.1"/>
    <property type="molecule type" value="Genomic_DNA"/>
</dbReference>
<keyword evidence="5" id="KW-0812">Transmembrane</keyword>
<keyword evidence="7" id="KW-1185">Reference proteome</keyword>
<feature type="repeat" description="TPR" evidence="3">
    <location>
        <begin position="1478"/>
        <end position="1511"/>
    </location>
</feature>
<feature type="compositionally biased region" description="Low complexity" evidence="4">
    <location>
        <begin position="32"/>
        <end position="43"/>
    </location>
</feature>
<dbReference type="KEGG" id="rul:UC8_45090"/>